<dbReference type="SUPFAM" id="SSF55486">
    <property type="entry name" value="Metalloproteases ('zincins'), catalytic domain"/>
    <property type="match status" value="1"/>
</dbReference>
<name>A0A4R2J6J5_9PSEU</name>
<dbReference type="PANTHER" id="PTHR11533:SF297">
    <property type="entry name" value="AMINOPEPTIDASE N"/>
    <property type="match status" value="1"/>
</dbReference>
<keyword evidence="10" id="KW-0482">Metalloprotease</keyword>
<dbReference type="Pfam" id="PF01433">
    <property type="entry name" value="Peptidase_M1"/>
    <property type="match status" value="1"/>
</dbReference>
<keyword evidence="8" id="KW-0378">Hydrolase</keyword>
<dbReference type="GO" id="GO:0006508">
    <property type="term" value="P:proteolysis"/>
    <property type="evidence" value="ECO:0007669"/>
    <property type="project" value="UniProtKB-KW"/>
</dbReference>
<dbReference type="EC" id="3.4.11.2" evidence="4"/>
<keyword evidence="13" id="KW-0732">Signal</keyword>
<dbReference type="GO" id="GO:0008237">
    <property type="term" value="F:metallopeptidase activity"/>
    <property type="evidence" value="ECO:0007669"/>
    <property type="project" value="UniProtKB-KW"/>
</dbReference>
<feature type="signal peptide" evidence="13">
    <location>
        <begin position="1"/>
        <end position="33"/>
    </location>
</feature>
<accession>A0A4R2J6J5</accession>
<comment type="catalytic activity">
    <reaction evidence="1">
        <text>Release of an N-terminal amino acid, Xaa-|-Yaa- from a peptide, amide or arylamide. Xaa is preferably Ala, but may be most amino acids including Pro (slow action). When a terminal hydrophobic residue is followed by a prolyl residue, the two may be released as an intact Xaa-Pro dipeptide.</text>
        <dbReference type="EC" id="3.4.11.2"/>
    </reaction>
</comment>
<dbReference type="InterPro" id="IPR042097">
    <property type="entry name" value="Aminopeptidase_N-like_N_sf"/>
</dbReference>
<dbReference type="InterPro" id="IPR027268">
    <property type="entry name" value="Peptidase_M4/M1_CTD_sf"/>
</dbReference>
<dbReference type="InterPro" id="IPR050344">
    <property type="entry name" value="Peptidase_M1_aminopeptidases"/>
</dbReference>
<comment type="similarity">
    <text evidence="3">Belongs to the peptidase M1 family.</text>
</comment>
<evidence type="ECO:0000256" key="13">
    <source>
        <dbReference type="SAM" id="SignalP"/>
    </source>
</evidence>
<feature type="chain" id="PRO_5020497652" description="Aminopeptidase N" evidence="13">
    <location>
        <begin position="34"/>
        <end position="476"/>
    </location>
</feature>
<evidence type="ECO:0000256" key="4">
    <source>
        <dbReference type="ARBA" id="ARBA00012564"/>
    </source>
</evidence>
<dbReference type="Gene3D" id="1.10.390.10">
    <property type="entry name" value="Neutral Protease Domain 2"/>
    <property type="match status" value="1"/>
</dbReference>
<organism evidence="16 17">
    <name type="scientific">Actinocrispum wychmicini</name>
    <dbReference type="NCBI Taxonomy" id="1213861"/>
    <lineage>
        <taxon>Bacteria</taxon>
        <taxon>Bacillati</taxon>
        <taxon>Actinomycetota</taxon>
        <taxon>Actinomycetes</taxon>
        <taxon>Pseudonocardiales</taxon>
        <taxon>Pseudonocardiaceae</taxon>
        <taxon>Actinocrispum</taxon>
    </lineage>
</organism>
<evidence type="ECO:0000259" key="15">
    <source>
        <dbReference type="Pfam" id="PF17900"/>
    </source>
</evidence>
<comment type="caution">
    <text evidence="16">The sequence shown here is derived from an EMBL/GenBank/DDBJ whole genome shotgun (WGS) entry which is preliminary data.</text>
</comment>
<evidence type="ECO:0000256" key="8">
    <source>
        <dbReference type="ARBA" id="ARBA00022801"/>
    </source>
</evidence>
<dbReference type="OrthoDB" id="100605at2"/>
<dbReference type="PANTHER" id="PTHR11533">
    <property type="entry name" value="PROTEASE M1 ZINC METALLOPROTEASE"/>
    <property type="match status" value="1"/>
</dbReference>
<sequence length="476" mass="51991">MAAYRKAGLARRAWLLITCCALAVATAGTTAYAAPGRPPVFSPGSPGAGDPYFPDMGNGGYDVSHYDIRLAFDPKTKAIDATTTILAWATQDLSRFDLDFQGPLTISKLSVNGLNAAFTRSGAQELVITPPYGLRKGLPFLVSVSYAGVPQRIDDPALGISGWVATKDGAVALNQPIGAATYYPVNDTPNDKATYSQTITVPSGLTVLANGEPGPTTTHNGQSTFRWSMNRPMASELAMIMIGDLNVTRSVTSDGLPNITAIGKSIDTKPGQGTVLNQTTAQVVQWESSMYGSYPFQSTGGIIADVAVHYALETQGRPVYDQRTSNVSGQLLAHELGHQWFGDSLTPTRWSDIWLNEGFATYSEWLYKEKFQGVPVQQSFEKEYAAEKDWTGKVADPGRDHIFDDLVYNRGAMTLHALRMKIGDRAFFRVLTLWPTTHRYGNVSTRDFIGFVERLTNRDLGAFFDTWLYQPGQPKL</sequence>
<dbReference type="SUPFAM" id="SSF63737">
    <property type="entry name" value="Leukotriene A4 hydrolase N-terminal domain"/>
    <property type="match status" value="1"/>
</dbReference>
<dbReference type="Proteomes" id="UP000295680">
    <property type="component" value="Unassembled WGS sequence"/>
</dbReference>
<dbReference type="Gene3D" id="2.60.40.1730">
    <property type="entry name" value="tricorn interacting facor f3 domain"/>
    <property type="match status" value="1"/>
</dbReference>
<evidence type="ECO:0000256" key="12">
    <source>
        <dbReference type="ARBA" id="ARBA00031533"/>
    </source>
</evidence>
<dbReference type="InterPro" id="IPR014782">
    <property type="entry name" value="Peptidase_M1_dom"/>
</dbReference>
<evidence type="ECO:0000256" key="9">
    <source>
        <dbReference type="ARBA" id="ARBA00022833"/>
    </source>
</evidence>
<comment type="cofactor">
    <cofactor evidence="2">
        <name>Zn(2+)</name>
        <dbReference type="ChEBI" id="CHEBI:29105"/>
    </cofactor>
</comment>
<evidence type="ECO:0000256" key="10">
    <source>
        <dbReference type="ARBA" id="ARBA00023049"/>
    </source>
</evidence>
<dbReference type="EMBL" id="SLWS01000009">
    <property type="protein sequence ID" value="TCO54074.1"/>
    <property type="molecule type" value="Genomic_DNA"/>
</dbReference>
<evidence type="ECO:0000256" key="11">
    <source>
        <dbReference type="ARBA" id="ARBA00029811"/>
    </source>
</evidence>
<dbReference type="RefSeq" id="WP_132123077.1">
    <property type="nucleotide sequence ID" value="NZ_SLWS01000009.1"/>
</dbReference>
<dbReference type="GO" id="GO:0016285">
    <property type="term" value="F:alanyl aminopeptidase activity"/>
    <property type="evidence" value="ECO:0007669"/>
    <property type="project" value="UniProtKB-EC"/>
</dbReference>
<dbReference type="Pfam" id="PF17900">
    <property type="entry name" value="Peptidase_M1_N"/>
    <property type="match status" value="1"/>
</dbReference>
<keyword evidence="6" id="KW-0645">Protease</keyword>
<evidence type="ECO:0000313" key="17">
    <source>
        <dbReference type="Proteomes" id="UP000295680"/>
    </source>
</evidence>
<evidence type="ECO:0000259" key="14">
    <source>
        <dbReference type="Pfam" id="PF01433"/>
    </source>
</evidence>
<protein>
    <recommendedName>
        <fullName evidence="5">Aminopeptidase N</fullName>
        <ecNumber evidence="4">3.4.11.2</ecNumber>
    </recommendedName>
    <alternativeName>
        <fullName evidence="11">Alanine aminopeptidase</fullName>
    </alternativeName>
    <alternativeName>
        <fullName evidence="12">Lysyl aminopeptidase</fullName>
    </alternativeName>
</protein>
<keyword evidence="17" id="KW-1185">Reference proteome</keyword>
<dbReference type="InterPro" id="IPR001930">
    <property type="entry name" value="Peptidase_M1"/>
</dbReference>
<evidence type="ECO:0000256" key="1">
    <source>
        <dbReference type="ARBA" id="ARBA00000098"/>
    </source>
</evidence>
<gene>
    <name evidence="16" type="ORF">EV192_10954</name>
</gene>
<feature type="domain" description="Aminopeptidase N-like N-terminal" evidence="15">
    <location>
        <begin position="64"/>
        <end position="235"/>
    </location>
</feature>
<keyword evidence="7" id="KW-0479">Metal-binding</keyword>
<evidence type="ECO:0000256" key="2">
    <source>
        <dbReference type="ARBA" id="ARBA00001947"/>
    </source>
</evidence>
<evidence type="ECO:0000313" key="16">
    <source>
        <dbReference type="EMBL" id="TCO54074.1"/>
    </source>
</evidence>
<keyword evidence="9" id="KW-0862">Zinc</keyword>
<evidence type="ECO:0000256" key="6">
    <source>
        <dbReference type="ARBA" id="ARBA00022670"/>
    </source>
</evidence>
<evidence type="ECO:0000256" key="3">
    <source>
        <dbReference type="ARBA" id="ARBA00010136"/>
    </source>
</evidence>
<dbReference type="GO" id="GO:0008270">
    <property type="term" value="F:zinc ion binding"/>
    <property type="evidence" value="ECO:0007669"/>
    <property type="project" value="InterPro"/>
</dbReference>
<reference evidence="16 17" key="1">
    <citation type="submission" date="2019-03" db="EMBL/GenBank/DDBJ databases">
        <title>Genomic Encyclopedia of Type Strains, Phase IV (KMG-IV): sequencing the most valuable type-strain genomes for metagenomic binning, comparative biology and taxonomic classification.</title>
        <authorList>
            <person name="Goeker M."/>
        </authorList>
    </citation>
    <scope>NUCLEOTIDE SEQUENCE [LARGE SCALE GENOMIC DNA]</scope>
    <source>
        <strain evidence="16 17">DSM 45934</strain>
    </source>
</reference>
<dbReference type="AlphaFoldDB" id="A0A4R2J6J5"/>
<proteinExistence type="inferred from homology"/>
<dbReference type="PRINTS" id="PR00756">
    <property type="entry name" value="ALADIPTASE"/>
</dbReference>
<dbReference type="InterPro" id="IPR045357">
    <property type="entry name" value="Aminopeptidase_N-like_N"/>
</dbReference>
<evidence type="ECO:0000256" key="5">
    <source>
        <dbReference type="ARBA" id="ARBA00015611"/>
    </source>
</evidence>
<feature type="domain" description="Peptidase M1 membrane alanine aminopeptidase" evidence="14">
    <location>
        <begin position="329"/>
        <end position="467"/>
    </location>
</feature>
<evidence type="ECO:0000256" key="7">
    <source>
        <dbReference type="ARBA" id="ARBA00022723"/>
    </source>
</evidence>
<dbReference type="CDD" id="cd09603">
    <property type="entry name" value="M1_APN_like"/>
    <property type="match status" value="1"/>
</dbReference>